<proteinExistence type="predicted"/>
<reference evidence="1 2" key="2">
    <citation type="journal article" date="2022" name="Mol. Ecol. Resour.">
        <title>The genomes of chicory, endive, great burdock and yacon provide insights into Asteraceae paleo-polyploidization history and plant inulin production.</title>
        <authorList>
            <person name="Fan W."/>
            <person name="Wang S."/>
            <person name="Wang H."/>
            <person name="Wang A."/>
            <person name="Jiang F."/>
            <person name="Liu H."/>
            <person name="Zhao H."/>
            <person name="Xu D."/>
            <person name="Zhang Y."/>
        </authorList>
    </citation>
    <scope>NUCLEOTIDE SEQUENCE [LARGE SCALE GENOMIC DNA]</scope>
    <source>
        <strain evidence="2">cv. Punajuju</strain>
        <tissue evidence="1">Leaves</tissue>
    </source>
</reference>
<dbReference type="Proteomes" id="UP001055811">
    <property type="component" value="Linkage Group LG03"/>
</dbReference>
<evidence type="ECO:0000313" key="1">
    <source>
        <dbReference type="EMBL" id="KAI3766691.1"/>
    </source>
</evidence>
<gene>
    <name evidence="1" type="ORF">L2E82_16760</name>
</gene>
<protein>
    <submittedName>
        <fullName evidence="1">Uncharacterized protein</fullName>
    </submittedName>
</protein>
<keyword evidence="2" id="KW-1185">Reference proteome</keyword>
<accession>A0ACB9F7P1</accession>
<dbReference type="EMBL" id="CM042011">
    <property type="protein sequence ID" value="KAI3766691.1"/>
    <property type="molecule type" value="Genomic_DNA"/>
</dbReference>
<evidence type="ECO:0000313" key="2">
    <source>
        <dbReference type="Proteomes" id="UP001055811"/>
    </source>
</evidence>
<organism evidence="1 2">
    <name type="scientific">Cichorium intybus</name>
    <name type="common">Chicory</name>
    <dbReference type="NCBI Taxonomy" id="13427"/>
    <lineage>
        <taxon>Eukaryota</taxon>
        <taxon>Viridiplantae</taxon>
        <taxon>Streptophyta</taxon>
        <taxon>Embryophyta</taxon>
        <taxon>Tracheophyta</taxon>
        <taxon>Spermatophyta</taxon>
        <taxon>Magnoliopsida</taxon>
        <taxon>eudicotyledons</taxon>
        <taxon>Gunneridae</taxon>
        <taxon>Pentapetalae</taxon>
        <taxon>asterids</taxon>
        <taxon>campanulids</taxon>
        <taxon>Asterales</taxon>
        <taxon>Asteraceae</taxon>
        <taxon>Cichorioideae</taxon>
        <taxon>Cichorieae</taxon>
        <taxon>Cichoriinae</taxon>
        <taxon>Cichorium</taxon>
    </lineage>
</organism>
<comment type="caution">
    <text evidence="1">The sequence shown here is derived from an EMBL/GenBank/DDBJ whole genome shotgun (WGS) entry which is preliminary data.</text>
</comment>
<reference evidence="2" key="1">
    <citation type="journal article" date="2022" name="Mol. Ecol. Resour.">
        <title>The genomes of chicory, endive, great burdock and yacon provide insights into Asteraceae palaeo-polyploidization history and plant inulin production.</title>
        <authorList>
            <person name="Fan W."/>
            <person name="Wang S."/>
            <person name="Wang H."/>
            <person name="Wang A."/>
            <person name="Jiang F."/>
            <person name="Liu H."/>
            <person name="Zhao H."/>
            <person name="Xu D."/>
            <person name="Zhang Y."/>
        </authorList>
    </citation>
    <scope>NUCLEOTIDE SEQUENCE [LARGE SCALE GENOMIC DNA]</scope>
    <source>
        <strain evidence="2">cv. Punajuju</strain>
    </source>
</reference>
<sequence>MFCSGTKEKESGNNNSKLAARSTPVYPLHNQPSPIYKDCIFTNKKHLQDTFSLSFPHSEEITLFLDIQQKTQHVSIWSSSFY</sequence>
<name>A0ACB9F7P1_CICIN</name>